<dbReference type="AlphaFoldDB" id="A0A1Y1J4U4"/>
<evidence type="ECO:0000313" key="1">
    <source>
        <dbReference type="EMBL" id="GEQ76392.1"/>
    </source>
</evidence>
<sequence>MAFFSKDSVLLWSLSTYAKNQSKFATLRERGEFAHLQWIEFSEPSEASKFLKTIAASQER</sequence>
<accession>A0A1Y1J4U4</accession>
<protein>
    <submittedName>
        <fullName evidence="1">Uncharacterized protein</fullName>
    </submittedName>
</protein>
<proteinExistence type="predicted"/>
<dbReference type="EMBL" id="BKBW01000006">
    <property type="protein sequence ID" value="GEQ76392.1"/>
    <property type="molecule type" value="Genomic_DNA"/>
</dbReference>
<evidence type="ECO:0000313" key="2">
    <source>
        <dbReference type="Proteomes" id="UP000323105"/>
    </source>
</evidence>
<gene>
    <name evidence="1" type="ORF">CTTA_3397</name>
</gene>
<dbReference type="Proteomes" id="UP000323105">
    <property type="component" value="Unassembled WGS sequence"/>
</dbReference>
<organism evidence="1 2">
    <name type="scientific">Comamonas testosteroni</name>
    <name type="common">Pseudomonas testosteroni</name>
    <dbReference type="NCBI Taxonomy" id="285"/>
    <lineage>
        <taxon>Bacteria</taxon>
        <taxon>Pseudomonadati</taxon>
        <taxon>Pseudomonadota</taxon>
        <taxon>Betaproteobacteria</taxon>
        <taxon>Burkholderiales</taxon>
        <taxon>Comamonadaceae</taxon>
        <taxon>Comamonas</taxon>
    </lineage>
</organism>
<name>A0A1Y1J4U4_COMTE</name>
<reference evidence="1 2" key="1">
    <citation type="journal article" date="2019" name="Microbiol. Resour. Announc.">
        <title>Draft Genome Sequence of Comamonas testosteroni TA441, a Bacterium That Has a Cryptic Phenol Degradation Gene Cluster.</title>
        <authorList>
            <person name="Arai H."/>
            <person name="Ishii M."/>
        </authorList>
    </citation>
    <scope>NUCLEOTIDE SEQUENCE [LARGE SCALE GENOMIC DNA]</scope>
    <source>
        <strain evidence="1 2">TA441</strain>
    </source>
</reference>
<comment type="caution">
    <text evidence="1">The sequence shown here is derived from an EMBL/GenBank/DDBJ whole genome shotgun (WGS) entry which is preliminary data.</text>
</comment>